<gene>
    <name evidence="1" type="ORF">CWO92_11720</name>
</gene>
<protein>
    <submittedName>
        <fullName evidence="1">Uncharacterized protein</fullName>
    </submittedName>
</protein>
<organism evidence="1 2">
    <name type="scientific">Heyndrickxia camelliae</name>
    <dbReference type="NCBI Taxonomy" id="1707093"/>
    <lineage>
        <taxon>Bacteria</taxon>
        <taxon>Bacillati</taxon>
        <taxon>Bacillota</taxon>
        <taxon>Bacilli</taxon>
        <taxon>Bacillales</taxon>
        <taxon>Bacillaceae</taxon>
        <taxon>Heyndrickxia</taxon>
    </lineage>
</organism>
<dbReference type="AlphaFoldDB" id="A0A2N3LKD7"/>
<comment type="caution">
    <text evidence="1">The sequence shown here is derived from an EMBL/GenBank/DDBJ whole genome shotgun (WGS) entry which is preliminary data.</text>
</comment>
<keyword evidence="2" id="KW-1185">Reference proteome</keyword>
<accession>A0A2N3LKD7</accession>
<name>A0A2N3LKD7_9BACI</name>
<dbReference type="EMBL" id="PIQO01000007">
    <property type="protein sequence ID" value="PKR85023.1"/>
    <property type="molecule type" value="Genomic_DNA"/>
</dbReference>
<reference evidence="1 2" key="1">
    <citation type="submission" date="2017-11" db="EMBL/GenBank/DDBJ databases">
        <title>Bacillus camelliae sp. nov., isolated from pu'er tea.</title>
        <authorList>
            <person name="Niu L."/>
        </authorList>
    </citation>
    <scope>NUCLEOTIDE SEQUENCE [LARGE SCALE GENOMIC DNA]</scope>
    <source>
        <strain evidence="1 2">7578-1</strain>
    </source>
</reference>
<sequence length="260" mass="30003">MMFDLHYITNKNGKNDIQSITIPGMGHYPLNHEAERCENYGNYCLKTFSIKINEMDIKEKSKNSFHFDKVKAYLSNGRVVTYPIGEIFIVKDSARFPIDFLASSSSTDHMGEQLLKAKEPLSIQSFLFPFHHQLGDGLQLSIITDQGSLQAMYNEMSKGYSDDQKISEWKQGKDHLVEKELFPLKLQKDDLLNTSYQFTFGNNQNGYHFYHFAINLKGKTKNGKEFNVPLVINYSPSFTYKEIEEIVKQRREVNDGARAK</sequence>
<evidence type="ECO:0000313" key="1">
    <source>
        <dbReference type="EMBL" id="PKR85023.1"/>
    </source>
</evidence>
<proteinExistence type="predicted"/>
<dbReference type="Proteomes" id="UP000233440">
    <property type="component" value="Unassembled WGS sequence"/>
</dbReference>
<evidence type="ECO:0000313" key="2">
    <source>
        <dbReference type="Proteomes" id="UP000233440"/>
    </source>
</evidence>